<dbReference type="Proteomes" id="UP000819052">
    <property type="component" value="Unassembled WGS sequence"/>
</dbReference>
<gene>
    <name evidence="2" type="ORF">F1609_04940</name>
</gene>
<dbReference type="InterPro" id="IPR012337">
    <property type="entry name" value="RNaseH-like_sf"/>
</dbReference>
<organism evidence="2 3">
    <name type="scientific">Massilia aquatica</name>
    <dbReference type="NCBI Taxonomy" id="2609000"/>
    <lineage>
        <taxon>Bacteria</taxon>
        <taxon>Pseudomonadati</taxon>
        <taxon>Pseudomonadota</taxon>
        <taxon>Betaproteobacteria</taxon>
        <taxon>Burkholderiales</taxon>
        <taxon>Oxalobacteraceae</taxon>
        <taxon>Telluria group</taxon>
        <taxon>Massilia</taxon>
    </lineage>
</organism>
<dbReference type="PANTHER" id="PTHR48475:SF1">
    <property type="entry name" value="RNASE H TYPE-1 DOMAIN-CONTAINING PROTEIN"/>
    <property type="match status" value="1"/>
</dbReference>
<comment type="caution">
    <text evidence="2">The sequence shown here is derived from an EMBL/GenBank/DDBJ whole genome shotgun (WGS) entry which is preliminary data.</text>
</comment>
<dbReference type="RefSeq" id="WP_167075268.1">
    <property type="nucleotide sequence ID" value="NZ_VVIW01000002.1"/>
</dbReference>
<name>A0ABX0M5G9_9BURK</name>
<dbReference type="Gene3D" id="3.30.420.10">
    <property type="entry name" value="Ribonuclease H-like superfamily/Ribonuclease H"/>
    <property type="match status" value="1"/>
</dbReference>
<evidence type="ECO:0000259" key="1">
    <source>
        <dbReference type="PROSITE" id="PS50879"/>
    </source>
</evidence>
<dbReference type="PROSITE" id="PS50879">
    <property type="entry name" value="RNASE_H_1"/>
    <property type="match status" value="1"/>
</dbReference>
<dbReference type="EMBL" id="VVIW01000002">
    <property type="protein sequence ID" value="NHZ39517.1"/>
    <property type="molecule type" value="Genomic_DNA"/>
</dbReference>
<dbReference type="PANTHER" id="PTHR48475">
    <property type="entry name" value="RIBONUCLEASE H"/>
    <property type="match status" value="1"/>
</dbReference>
<accession>A0ABX0M5G9</accession>
<feature type="domain" description="RNase H type-1" evidence="1">
    <location>
        <begin position="86"/>
        <end position="216"/>
    </location>
</feature>
<dbReference type="InterPro" id="IPR002156">
    <property type="entry name" value="RNaseH_domain"/>
</dbReference>
<sequence length="224" mass="23441">MTEHHLLLAAAFKSERSASRKLAARSGISEEQALRATLEQRAGAHGLAHLLDQRAALAALEAARLAARDAKRALARSASTVRHDGPPSAWRAWFDGSAHPNPGRCGIGALLTGPDAQKIEISRPAGYGNSSEAEYLALIAVLEAAVAIGARGVSVHGDSRVVIDDVNGLDAAGAPSLRAYRTRAQALLARIDGACVRWLPRHKNQAADALSQRAVAAFGPADMA</sequence>
<dbReference type="CDD" id="cd09279">
    <property type="entry name" value="RNase_HI_like"/>
    <property type="match status" value="1"/>
</dbReference>
<dbReference type="InterPro" id="IPR036397">
    <property type="entry name" value="RNaseH_sf"/>
</dbReference>
<evidence type="ECO:0000313" key="3">
    <source>
        <dbReference type="Proteomes" id="UP000819052"/>
    </source>
</evidence>
<proteinExistence type="predicted"/>
<evidence type="ECO:0000313" key="2">
    <source>
        <dbReference type="EMBL" id="NHZ39517.1"/>
    </source>
</evidence>
<keyword evidence="3" id="KW-1185">Reference proteome</keyword>
<protein>
    <submittedName>
        <fullName evidence="2">Ribonuclease HI family protein</fullName>
    </submittedName>
</protein>
<dbReference type="SUPFAM" id="SSF53098">
    <property type="entry name" value="Ribonuclease H-like"/>
    <property type="match status" value="1"/>
</dbReference>
<reference evidence="2 3" key="1">
    <citation type="submission" date="2019-09" db="EMBL/GenBank/DDBJ databases">
        <title>Taxonomy of Antarctic Massilia spp.: description of Massilia rubra sp. nov., Massilia aquatica sp. nov., Massilia mucilaginosa sp. nov., Massilia frigida sp. nov. isolated from streams, lakes and regoliths.</title>
        <authorList>
            <person name="Holochova P."/>
            <person name="Sedlacek I."/>
            <person name="Kralova S."/>
            <person name="Maslanova I."/>
            <person name="Busse H.-J."/>
            <person name="Stankova E."/>
            <person name="Vrbovska V."/>
            <person name="Kovarovic V."/>
            <person name="Bartak M."/>
            <person name="Svec P."/>
            <person name="Pantucek R."/>
        </authorList>
    </citation>
    <scope>NUCLEOTIDE SEQUENCE [LARGE SCALE GENOMIC DNA]</scope>
    <source>
        <strain evidence="2 3">CCM 8693</strain>
    </source>
</reference>
<dbReference type="Pfam" id="PF13456">
    <property type="entry name" value="RVT_3"/>
    <property type="match status" value="1"/>
</dbReference>